<feature type="domain" description="Translocation and assembly module TamB C-terminal" evidence="6">
    <location>
        <begin position="1144"/>
        <end position="1493"/>
    </location>
</feature>
<evidence type="ECO:0000313" key="7">
    <source>
        <dbReference type="EMBL" id="PWN07910.1"/>
    </source>
</evidence>
<evidence type="ECO:0000259" key="6">
    <source>
        <dbReference type="Pfam" id="PF04357"/>
    </source>
</evidence>
<evidence type="ECO:0000256" key="2">
    <source>
        <dbReference type="ARBA" id="ARBA00022692"/>
    </source>
</evidence>
<comment type="subcellular location">
    <subcellularLocation>
        <location evidence="1">Membrane</location>
        <topology evidence="1">Single-pass membrane protein</topology>
    </subcellularLocation>
</comment>
<dbReference type="InterPro" id="IPR007452">
    <property type="entry name" value="TamB_C"/>
</dbReference>
<dbReference type="EMBL" id="QGGB01000002">
    <property type="protein sequence ID" value="PWN07910.1"/>
    <property type="molecule type" value="Genomic_DNA"/>
</dbReference>
<feature type="transmembrane region" description="Helical" evidence="5">
    <location>
        <begin position="18"/>
        <end position="36"/>
    </location>
</feature>
<protein>
    <recommendedName>
        <fullName evidence="6">Translocation and assembly module TamB C-terminal domain-containing protein</fullName>
    </recommendedName>
</protein>
<evidence type="ECO:0000256" key="5">
    <source>
        <dbReference type="SAM" id="Phobius"/>
    </source>
</evidence>
<dbReference type="GO" id="GO:0009306">
    <property type="term" value="P:protein secretion"/>
    <property type="evidence" value="ECO:0007669"/>
    <property type="project" value="InterPro"/>
</dbReference>
<name>A0A316TU12_9BACT</name>
<evidence type="ECO:0000256" key="3">
    <source>
        <dbReference type="ARBA" id="ARBA00022989"/>
    </source>
</evidence>
<comment type="caution">
    <text evidence="7">The sequence shown here is derived from an EMBL/GenBank/DDBJ whole genome shotgun (WGS) entry which is preliminary data.</text>
</comment>
<accession>A0A316TU12</accession>
<evidence type="ECO:0000313" key="8">
    <source>
        <dbReference type="Proteomes" id="UP000245533"/>
    </source>
</evidence>
<reference evidence="7 8" key="1">
    <citation type="submission" date="2018-05" db="EMBL/GenBank/DDBJ databases">
        <title>Rhodohalobacter halophilus gen. nov., sp. nov., a moderately halophilic member of the family Balneolaceae.</title>
        <authorList>
            <person name="Liu Z.-W."/>
        </authorList>
    </citation>
    <scope>NUCLEOTIDE SEQUENCE [LARGE SCALE GENOMIC DNA]</scope>
    <source>
        <strain evidence="7 8">8A47</strain>
    </source>
</reference>
<dbReference type="GO" id="GO:0005886">
    <property type="term" value="C:plasma membrane"/>
    <property type="evidence" value="ECO:0007669"/>
    <property type="project" value="InterPro"/>
</dbReference>
<dbReference type="PANTHER" id="PTHR36985:SF1">
    <property type="entry name" value="TRANSLOCATION AND ASSEMBLY MODULE SUBUNIT TAMB"/>
    <property type="match status" value="1"/>
</dbReference>
<dbReference type="RefSeq" id="WP_109644511.1">
    <property type="nucleotide sequence ID" value="NZ_QGGB01000002.1"/>
</dbReference>
<evidence type="ECO:0000256" key="4">
    <source>
        <dbReference type="ARBA" id="ARBA00023136"/>
    </source>
</evidence>
<organism evidence="7 8">
    <name type="scientific">Rhodohalobacter mucosus</name>
    <dbReference type="NCBI Taxonomy" id="2079485"/>
    <lineage>
        <taxon>Bacteria</taxon>
        <taxon>Pseudomonadati</taxon>
        <taxon>Balneolota</taxon>
        <taxon>Balneolia</taxon>
        <taxon>Balneolales</taxon>
        <taxon>Balneolaceae</taxon>
        <taxon>Rhodohalobacter</taxon>
    </lineage>
</organism>
<dbReference type="PANTHER" id="PTHR36985">
    <property type="entry name" value="TRANSLOCATION AND ASSEMBLY MODULE SUBUNIT TAMB"/>
    <property type="match status" value="1"/>
</dbReference>
<dbReference type="Proteomes" id="UP000245533">
    <property type="component" value="Unassembled WGS sequence"/>
</dbReference>
<keyword evidence="4 5" id="KW-0472">Membrane</keyword>
<keyword evidence="2 5" id="KW-0812">Transmembrane</keyword>
<keyword evidence="3 5" id="KW-1133">Transmembrane helix</keyword>
<dbReference type="OrthoDB" id="1109098at2"/>
<gene>
    <name evidence="7" type="ORF">DDZ15_02555</name>
</gene>
<keyword evidence="8" id="KW-1185">Reference proteome</keyword>
<proteinExistence type="predicted"/>
<dbReference type="Pfam" id="PF04357">
    <property type="entry name" value="TamB"/>
    <property type="match status" value="1"/>
</dbReference>
<evidence type="ECO:0000256" key="1">
    <source>
        <dbReference type="ARBA" id="ARBA00004167"/>
    </source>
</evidence>
<dbReference type="GO" id="GO:0097347">
    <property type="term" value="C:TAM protein secretion complex"/>
    <property type="evidence" value="ECO:0007669"/>
    <property type="project" value="TreeGrafter"/>
</dbReference>
<sequence length="1493" mass="164634">MSENGKHSEVKRSRWKRWVIALGVAVVILAGLRLLLKSDFLFDRLRPIAEKQANSLLNGNLSINSISGDLLNGVAVTGAVLQDQNGETVLSLDSLRVEYGIWALLWSPHTIDEAGISGLNVYVTQEQDSVWNIMKLVDASADETEPAETLQWALETFSLENGALYIRSEQLLPDGYLNITDIDLEASAGVGEEGFYGNLRQLELYLQEDRLPESVRLMAEGSADGGRITLESFVLNTGRSLVQAAGSYSTDGDVRAQSGLNRISWRDIAVYMEDFPLASDLEVNLGASGSLSELTLSMHAQADGLESLRLAVTGSVGESIMLTALNMEIENLDSPVLTGNEDFPRVGRFSYNGEGNIMPENPEQMVWSGDLSLNEVIAGDHRMSSTTVSHQLGKGKVDATGAITLDDQNLRYSFDAAEIFSDEPQWNGRIEGSRINPALWLNNDEYEGNLNILAELSGIGFDRERFESSAEIRVDGDRVGSQEFASFIFEGNIDPGRISGSAGLLLQESEVTLNAEVRNWQAEPAYDFDIMLNAFNAAEITYAETELLPTRLNGAFSGSGMLFDPEFMSVNAVMQFDSSFVNGEEIETLRAQFRVENSRFIVEEAQLESPIADASITLNQHLFEITNPSNTLDFTARLKNLDPIAAQFGLTDLRSEGSIQGSLTRNNTGILQFDAEALLTEIAVDTLFRATELNGSATAFLKNETEAELQIEVIQPVINEFELQDISINLVPVFSGGQIMGRMGFEIVGDERNSISQQGDFRADSSLVRIRTDRLNFTTRERTLSLDEPFGLYIEEGTVRSDTMRIESPGNTAYLSLWIPGIDSTRQEVGLEAENLNLSAIQSVMMEDPLFQGTLSGSAYINRRPDILSVRAAADVTGFTFNGGEMDSVRFDLQIENEWLNGHMAGWHREGRIFEGSLLIPYLPGDPLTFDDRFFDREIEGRFELVETDLSYLLGFANQGYEPGSTDTEARMNFIANLSGEAGNPQLDGRFQLREGVLSGIRIDSVDVDLSYIHDVEEFRLDGLVVAQEDPVLRFDAAAPLIIDLKRAEVVLPADDDSVSIDLTTDNFNLAVINDFADPGMVRQVKGMLNGDVSVSGTIGNLKPSGRMELSDGSVRIVPAGITISQIGALMNVEPDRLDLQQFTMNSGPGQISASGSLMYENLTPGKIDLTIRGDRFRAANSSEYNALIDLDASLSGTFQEPDLRGGLTFVSGFINLENFGETAVEDVRLEEEEEAEPVEFYESLAMEMNISFPGEFQIRNRQYLDMEIELGGSVDLVKNREQDLQMFGSLLAESGYARPLGKNFVLDEGSVTFTGPADDPGLNVVTRYEPPQSQDVRIFYIIEGTAQNPEFRFDSEPQLELQDIISYTLFGKPFYELESWEQVVAGSGSSPSAADIALDVLLDRVELLASQQLGIDVVEIDNTGSGSSSTTSVKTGWYLNQRTFFAILNEIGSSKPKTLFILEYLLRENLELIITQGDDSREGIDLRWNYDY</sequence>